<comment type="pathway">
    <text evidence="1">Glycan biosynthesis; starch biosynthesis.</text>
</comment>
<accession>A0ABQ7EYU6</accession>
<keyword evidence="4" id="KW-0750">Starch biosynthesis</keyword>
<organism evidence="6 7">
    <name type="scientific">Brassica cretica</name>
    <name type="common">Mustard</name>
    <dbReference type="NCBI Taxonomy" id="69181"/>
    <lineage>
        <taxon>Eukaryota</taxon>
        <taxon>Viridiplantae</taxon>
        <taxon>Streptophyta</taxon>
        <taxon>Embryophyta</taxon>
        <taxon>Tracheophyta</taxon>
        <taxon>Spermatophyta</taxon>
        <taxon>Magnoliopsida</taxon>
        <taxon>eudicotyledons</taxon>
        <taxon>Gunneridae</taxon>
        <taxon>Pentapetalae</taxon>
        <taxon>rosids</taxon>
        <taxon>malvids</taxon>
        <taxon>Brassicales</taxon>
        <taxon>Brassicaceae</taxon>
        <taxon>Brassiceae</taxon>
        <taxon>Brassica</taxon>
    </lineage>
</organism>
<reference evidence="6 7" key="1">
    <citation type="journal article" date="2020" name="BMC Genomics">
        <title>Intraspecific diversification of the crop wild relative Brassica cretica Lam. using demographic model selection.</title>
        <authorList>
            <person name="Kioukis A."/>
            <person name="Michalopoulou V.A."/>
            <person name="Briers L."/>
            <person name="Pirintsos S."/>
            <person name="Studholme D.J."/>
            <person name="Pavlidis P."/>
            <person name="Sarris P.F."/>
        </authorList>
    </citation>
    <scope>NUCLEOTIDE SEQUENCE [LARGE SCALE GENOMIC DNA]</scope>
    <source>
        <strain evidence="7">cv. PFS-1207/04</strain>
    </source>
</reference>
<sequence>MGQEEMSSKDTFKVHDDKQNTSIITGPTYWAMFRGKSQPSILSKWKKRNSTTVITPRVKFGQSSFHSPLYINGPPSSSFSPHLSRSLITSSSVERVSLSLPLSLSRKMASVTASHFVSLVNNNHGGASGSEANANLSQINFKCQSTTHCGLRSFNMVDRLQRRCQAKSVSAKSSKGLQQNAPKAKRVGKIVCEKGMSMIFIGAEVGPWSKTGGLGDVLGGLPPALAARGHRVMTVCPRYDQYKDAWDTCVVVQIKVGDKVEEVRFFHCYKRGVDRVFVDHPLFLAKINFKCQSTTHCGLRSFNMVDRLQRRCQAKSVSAKSSKGLQQNAPKAKRVGKIVCEKGMSMIFIGAEVGPWSKTGGLGDVLGGLPPALAARGHRVMTVCPRYDQYKDAWDTCVVVQIKVGDKVEEVRFFHCYKRGVDRVFVDHPLFLAKVVGKTGSKIYGPITGVDYTDNQLRFSLLCQAALEAPRVLNLNSSKYFSGPYGEDVVFVANDWHTALLPCYLKSMYQSRGIYMNAKVITIQYVGDGARRSISGS</sequence>
<feature type="domain" description="Starch synthase catalytic" evidence="5">
    <location>
        <begin position="347"/>
        <end position="522"/>
    </location>
</feature>
<dbReference type="Proteomes" id="UP000266723">
    <property type="component" value="Unassembled WGS sequence"/>
</dbReference>
<dbReference type="InterPro" id="IPR013534">
    <property type="entry name" value="Starch_synth_cat_dom"/>
</dbReference>
<dbReference type="Gene3D" id="3.40.50.2000">
    <property type="entry name" value="Glycogen Phosphorylase B"/>
    <property type="match status" value="2"/>
</dbReference>
<proteinExistence type="predicted"/>
<evidence type="ECO:0000256" key="3">
    <source>
        <dbReference type="ARBA" id="ARBA00022679"/>
    </source>
</evidence>
<protein>
    <recommendedName>
        <fullName evidence="5">Starch synthase catalytic domain-containing protein</fullName>
    </recommendedName>
</protein>
<gene>
    <name evidence="6" type="ORF">DY000_02048759</name>
</gene>
<name>A0ABQ7EYU6_BRACR</name>
<evidence type="ECO:0000256" key="4">
    <source>
        <dbReference type="ARBA" id="ARBA00022922"/>
    </source>
</evidence>
<comment type="caution">
    <text evidence="6">The sequence shown here is derived from an EMBL/GenBank/DDBJ whole genome shotgun (WGS) entry which is preliminary data.</text>
</comment>
<evidence type="ECO:0000313" key="7">
    <source>
        <dbReference type="Proteomes" id="UP000266723"/>
    </source>
</evidence>
<evidence type="ECO:0000256" key="2">
    <source>
        <dbReference type="ARBA" id="ARBA00022676"/>
    </source>
</evidence>
<keyword evidence="2" id="KW-0328">Glycosyltransferase</keyword>
<evidence type="ECO:0000259" key="5">
    <source>
        <dbReference type="Pfam" id="PF08323"/>
    </source>
</evidence>
<keyword evidence="3" id="KW-0808">Transferase</keyword>
<dbReference type="SUPFAM" id="SSF53756">
    <property type="entry name" value="UDP-Glycosyltransferase/glycogen phosphorylase"/>
    <property type="match status" value="2"/>
</dbReference>
<evidence type="ECO:0000313" key="6">
    <source>
        <dbReference type="EMBL" id="KAF3608848.1"/>
    </source>
</evidence>
<evidence type="ECO:0000256" key="1">
    <source>
        <dbReference type="ARBA" id="ARBA00004727"/>
    </source>
</evidence>
<dbReference type="PANTHER" id="PTHR45825">
    <property type="entry name" value="GRANULE-BOUND STARCH SYNTHASE 1, CHLOROPLASTIC/AMYLOPLASTIC"/>
    <property type="match status" value="1"/>
</dbReference>
<dbReference type="EMBL" id="QGKV02000297">
    <property type="protein sequence ID" value="KAF3608848.1"/>
    <property type="molecule type" value="Genomic_DNA"/>
</dbReference>
<feature type="domain" description="Starch synthase catalytic" evidence="5">
    <location>
        <begin position="199"/>
        <end position="284"/>
    </location>
</feature>
<keyword evidence="7" id="KW-1185">Reference proteome</keyword>
<dbReference type="PANTHER" id="PTHR45825:SF3">
    <property type="entry name" value="GRANULE-BOUND STARCH SYNTHASE 1, CHLOROPLASTIC_AMYLOPLASTIC"/>
    <property type="match status" value="1"/>
</dbReference>
<dbReference type="Pfam" id="PF08323">
    <property type="entry name" value="Glyco_transf_5"/>
    <property type="match status" value="2"/>
</dbReference>